<reference evidence="11 12" key="2">
    <citation type="journal article" date="2013" name="Genome Biol. Evol.">
        <title>Genome sequencing of Giardia lamblia genotypes A2 and B isolates (DH and GS) and comparative analysis with the genomes of genotypes A1 and E (WB and Pig).</title>
        <authorList>
            <person name="Adam R.D."/>
            <person name="Dahlstrom E.W."/>
            <person name="Martens C.A."/>
            <person name="Bruno D.P."/>
            <person name="Barbian K.D."/>
            <person name="Ricklefs S.M."/>
            <person name="Hernandez M.M."/>
            <person name="Narla N.P."/>
            <person name="Patel R.B."/>
            <person name="Porcella S.F."/>
            <person name="Nash T.E."/>
        </authorList>
    </citation>
    <scope>NUCLEOTIDE SEQUENCE [LARGE SCALE GENOMIC DNA]</scope>
    <source>
        <strain evidence="11 12">GS</strain>
    </source>
</reference>
<proteinExistence type="inferred from homology"/>
<feature type="domain" description="AAA+ ATPase" evidence="10">
    <location>
        <begin position="61"/>
        <end position="352"/>
    </location>
</feature>
<dbReference type="SUPFAM" id="SSF52540">
    <property type="entry name" value="P-loop containing nucleoside triphosphate hydrolases"/>
    <property type="match status" value="1"/>
</dbReference>
<dbReference type="Gene3D" id="3.40.50.300">
    <property type="entry name" value="P-loop containing nucleotide triphosphate hydrolases"/>
    <property type="match status" value="1"/>
</dbReference>
<reference evidence="12" key="1">
    <citation type="submission" date="2012-02" db="EMBL/GenBank/DDBJ databases">
        <title>Genome sequencing of Giardia lamblia Genotypes A2 and B isolates (DH and GS) and comparative analysis with the genomes of Genotypes A1 and E (WB and Pig).</title>
        <authorList>
            <person name="Adam R."/>
            <person name="Dahlstrom E."/>
            <person name="Martens C."/>
            <person name="Bruno D."/>
            <person name="Barbian K."/>
            <person name="Porcella S.F."/>
            <person name="Nash T."/>
        </authorList>
    </citation>
    <scope>NUCLEOTIDE SEQUENCE</scope>
    <source>
        <strain evidence="12">GS</strain>
    </source>
</reference>
<keyword evidence="4 8" id="KW-0378">Hydrolase</keyword>
<dbReference type="FunFam" id="2.40.50.360:FF:000001">
    <property type="entry name" value="RuvB-like helicase"/>
    <property type="match status" value="1"/>
</dbReference>
<evidence type="ECO:0000256" key="7">
    <source>
        <dbReference type="ARBA" id="ARBA00023242"/>
    </source>
</evidence>
<dbReference type="PANTHER" id="PTHR11093">
    <property type="entry name" value="RUVB-RELATED REPTIN AND PONTIN"/>
    <property type="match status" value="1"/>
</dbReference>
<dbReference type="FunFam" id="1.10.8.60:FF:000010">
    <property type="entry name" value="RuvB-like helicase"/>
    <property type="match status" value="1"/>
</dbReference>
<dbReference type="Gene3D" id="1.10.8.60">
    <property type="match status" value="1"/>
</dbReference>
<evidence type="ECO:0000256" key="1">
    <source>
        <dbReference type="ARBA" id="ARBA00004123"/>
    </source>
</evidence>
<dbReference type="InterPro" id="IPR003593">
    <property type="entry name" value="AAA+_ATPase"/>
</dbReference>
<dbReference type="GO" id="GO:0016887">
    <property type="term" value="F:ATP hydrolysis activity"/>
    <property type="evidence" value="ECO:0007669"/>
    <property type="project" value="RHEA"/>
</dbReference>
<evidence type="ECO:0000256" key="2">
    <source>
        <dbReference type="ARBA" id="ARBA00007519"/>
    </source>
</evidence>
<comment type="similarity">
    <text evidence="2 8">Belongs to the RuvB family.</text>
</comment>
<organism evidence="11 12">
    <name type="scientific">Giardia intestinalis</name>
    <name type="common">Giardia lamblia</name>
    <dbReference type="NCBI Taxonomy" id="5741"/>
    <lineage>
        <taxon>Eukaryota</taxon>
        <taxon>Metamonada</taxon>
        <taxon>Diplomonadida</taxon>
        <taxon>Hexamitidae</taxon>
        <taxon>Giardiinae</taxon>
        <taxon>Giardia</taxon>
    </lineage>
</organism>
<dbReference type="OrthoDB" id="10060499at2759"/>
<dbReference type="eggNOG" id="KOG2680">
    <property type="taxonomic scope" value="Eukaryota"/>
</dbReference>
<dbReference type="AlphaFoldDB" id="V6U2B7"/>
<keyword evidence="5 8" id="KW-0347">Helicase</keyword>
<dbReference type="EC" id="3.6.4.12" evidence="8"/>
<dbReference type="FunFam" id="3.40.50.300:FF:002221">
    <property type="entry name" value="RuvB-like 2"/>
    <property type="match status" value="2"/>
</dbReference>
<dbReference type="Pfam" id="PF17856">
    <property type="entry name" value="TIP49_C"/>
    <property type="match status" value="1"/>
</dbReference>
<evidence type="ECO:0000256" key="5">
    <source>
        <dbReference type="ARBA" id="ARBA00022806"/>
    </source>
</evidence>
<evidence type="ECO:0000256" key="4">
    <source>
        <dbReference type="ARBA" id="ARBA00022801"/>
    </source>
</evidence>
<keyword evidence="3 8" id="KW-0547">Nucleotide-binding</keyword>
<dbReference type="InterPro" id="IPR010339">
    <property type="entry name" value="TIP49_P-loop"/>
</dbReference>
<comment type="caution">
    <text evidence="11">The sequence shown here is derived from an EMBL/GenBank/DDBJ whole genome shotgun (WGS) entry which is preliminary data.</text>
</comment>
<dbReference type="GO" id="GO:0003678">
    <property type="term" value="F:DNA helicase activity"/>
    <property type="evidence" value="ECO:0007669"/>
    <property type="project" value="UniProtKB-EC"/>
</dbReference>
<evidence type="ECO:0000256" key="3">
    <source>
        <dbReference type="ARBA" id="ARBA00022741"/>
    </source>
</evidence>
<keyword evidence="7 8" id="KW-0539">Nucleus</keyword>
<dbReference type="VEuPathDB" id="GiardiaDB:DHA2_17565"/>
<dbReference type="InterPro" id="IPR041048">
    <property type="entry name" value="RuvB-like_C"/>
</dbReference>
<dbReference type="GO" id="GO:0005524">
    <property type="term" value="F:ATP binding"/>
    <property type="evidence" value="ECO:0007669"/>
    <property type="project" value="UniProtKB-KW"/>
</dbReference>
<dbReference type="VEuPathDB" id="GiardiaDB:GL50803_0017565"/>
<gene>
    <name evidence="11" type="ORF">GSB_17565</name>
</gene>
<keyword evidence="6 8" id="KW-0067">ATP-binding</keyword>
<sequence>MSNTATIGNSLTERIGAHSHIRGLGLTDELQPESREGMVGQERARRAAGIIYQLICDGKLAGRAILIAGKPATGKTALATAISQSLGKDIPFTSTSSSEFFSLDINQTEALTQALRRSISVRIREETELIEGEVGQINIKDDTTTGEKMGEIILKTLDMESSFDIGAKMIEQLTKEAVTVGDIISIDKITGRLTKVGRSFSCAEKFDAMGSQTKLLQPPTGELITRREVEHDVTLHDMDVINSRSQGFLALFNGDTGEISIEVREQVDQKIAAWKEEGKATVIPGVLFIDECHMLNIECHSFLNRALESELSPIIIFATNRGIAQIRGTEYQSPFAMPTDLLDRLLIIHTDTFTEDQIREILVVRGEQEGVEFEDQAIDFLSKVGFNTSLRYAIQLITTSHIIAQRRQSHQVALEDCQHAYGLFMDLDRSCEFLTSYGAMFSFNEVTTGVVVGGSAPGPAARVEPPRLGLPGRPRSPSGRTRRE</sequence>
<dbReference type="InterPro" id="IPR027417">
    <property type="entry name" value="P-loop_NTPase"/>
</dbReference>
<dbReference type="GO" id="GO:0005634">
    <property type="term" value="C:nucleus"/>
    <property type="evidence" value="ECO:0007669"/>
    <property type="project" value="UniProtKB-SubCell"/>
</dbReference>
<keyword evidence="8" id="KW-0804">Transcription</keyword>
<name>V6U2B7_GIAIN</name>
<evidence type="ECO:0000313" key="12">
    <source>
        <dbReference type="Proteomes" id="UP000018040"/>
    </source>
</evidence>
<evidence type="ECO:0000256" key="6">
    <source>
        <dbReference type="ARBA" id="ARBA00022840"/>
    </source>
</evidence>
<evidence type="ECO:0000256" key="8">
    <source>
        <dbReference type="RuleBase" id="RU363048"/>
    </source>
</evidence>
<evidence type="ECO:0000313" key="11">
    <source>
        <dbReference type="EMBL" id="ESU43395.1"/>
    </source>
</evidence>
<dbReference type="SMART" id="SM00382">
    <property type="entry name" value="AAA"/>
    <property type="match status" value="1"/>
</dbReference>
<comment type="subcellular location">
    <subcellularLocation>
        <location evidence="1">Nucleus</location>
    </subcellularLocation>
</comment>
<dbReference type="Gene3D" id="2.40.50.360">
    <property type="entry name" value="RuvB-like helicase, domain II"/>
    <property type="match status" value="1"/>
</dbReference>
<dbReference type="VEuPathDB" id="GiardiaDB:GL50581_1775"/>
<protein>
    <recommendedName>
        <fullName evidence="8">RuvB-like helicase</fullName>
        <ecNumber evidence="8">3.6.4.12</ecNumber>
    </recommendedName>
</protein>
<dbReference type="Pfam" id="PF06068">
    <property type="entry name" value="TIP49"/>
    <property type="match status" value="1"/>
</dbReference>
<dbReference type="EMBL" id="AHHH01000050">
    <property type="protein sequence ID" value="ESU43395.1"/>
    <property type="molecule type" value="Genomic_DNA"/>
</dbReference>
<keyword evidence="8" id="KW-0805">Transcription regulation</keyword>
<evidence type="ECO:0000256" key="9">
    <source>
        <dbReference type="SAM" id="MobiDB-lite"/>
    </source>
</evidence>
<dbReference type="Proteomes" id="UP000018040">
    <property type="component" value="Unassembled WGS sequence"/>
</dbReference>
<accession>V6U2B7</accession>
<evidence type="ECO:0000259" key="10">
    <source>
        <dbReference type="SMART" id="SM00382"/>
    </source>
</evidence>
<feature type="region of interest" description="Disordered" evidence="9">
    <location>
        <begin position="457"/>
        <end position="484"/>
    </location>
</feature>
<comment type="catalytic activity">
    <reaction evidence="8">
        <text>ATP + H2O = ADP + phosphate + H(+)</text>
        <dbReference type="Rhea" id="RHEA:13065"/>
        <dbReference type="ChEBI" id="CHEBI:15377"/>
        <dbReference type="ChEBI" id="CHEBI:15378"/>
        <dbReference type="ChEBI" id="CHEBI:30616"/>
        <dbReference type="ChEBI" id="CHEBI:43474"/>
        <dbReference type="ChEBI" id="CHEBI:456216"/>
        <dbReference type="EC" id="3.6.4.12"/>
    </reaction>
</comment>
<dbReference type="VEuPathDB" id="GiardiaDB:QR46_1367"/>
<dbReference type="InterPro" id="IPR027238">
    <property type="entry name" value="RuvB-like"/>
</dbReference>
<dbReference type="InterPro" id="IPR042487">
    <property type="entry name" value="RuvBL1/2_DNA/RNA_bd_dom"/>
</dbReference>